<dbReference type="SUPFAM" id="SSF103473">
    <property type="entry name" value="MFS general substrate transporter"/>
    <property type="match status" value="1"/>
</dbReference>
<dbReference type="AlphaFoldDB" id="A0A1I7MLI4"/>
<name>A0A1I7MLI4_9MICC</name>
<proteinExistence type="predicted"/>
<accession>A0A1I7MLI4</accession>
<dbReference type="EMBL" id="FPCG01000005">
    <property type="protein sequence ID" value="SFV22790.1"/>
    <property type="molecule type" value="Genomic_DNA"/>
</dbReference>
<dbReference type="Gene3D" id="1.20.1250.20">
    <property type="entry name" value="MFS general substrate transporter like domains"/>
    <property type="match status" value="1"/>
</dbReference>
<dbReference type="InterPro" id="IPR036259">
    <property type="entry name" value="MFS_trans_sf"/>
</dbReference>
<gene>
    <name evidence="2" type="ORF">SAMN04487966_10513</name>
</gene>
<evidence type="ECO:0000313" key="2">
    <source>
        <dbReference type="EMBL" id="SFV22790.1"/>
    </source>
</evidence>
<feature type="transmembrane region" description="Helical" evidence="1">
    <location>
        <begin position="20"/>
        <end position="38"/>
    </location>
</feature>
<feature type="transmembrane region" description="Helical" evidence="1">
    <location>
        <begin position="50"/>
        <end position="75"/>
    </location>
</feature>
<keyword evidence="1" id="KW-0472">Membrane</keyword>
<evidence type="ECO:0008006" key="4">
    <source>
        <dbReference type="Google" id="ProtNLM"/>
    </source>
</evidence>
<evidence type="ECO:0000256" key="1">
    <source>
        <dbReference type="SAM" id="Phobius"/>
    </source>
</evidence>
<sequence length="116" mass="11870">MAATDTATDRLTSDRPRGGLTALCIAVTTSWGLLYYSLPVALAPIAADTGWSHTAITGAFSAGLIVSALAGVRVGRILDTRGPRRVMTAEGIALVAAPTETPRITEAPAPAPRSAL</sequence>
<reference evidence="2 3" key="1">
    <citation type="submission" date="2016-10" db="EMBL/GenBank/DDBJ databases">
        <authorList>
            <person name="de Groot N.N."/>
        </authorList>
    </citation>
    <scope>NUCLEOTIDE SEQUENCE [LARGE SCALE GENOMIC DNA]</scope>
    <source>
        <strain evidence="2 3">CGMCC 1.7054</strain>
    </source>
</reference>
<keyword evidence="1" id="KW-1133">Transmembrane helix</keyword>
<protein>
    <recommendedName>
        <fullName evidence="4">Major Facilitator Superfamily protein</fullName>
    </recommendedName>
</protein>
<organism evidence="2 3">
    <name type="scientific">Micrococcus terreus</name>
    <dbReference type="NCBI Taxonomy" id="574650"/>
    <lineage>
        <taxon>Bacteria</taxon>
        <taxon>Bacillati</taxon>
        <taxon>Actinomycetota</taxon>
        <taxon>Actinomycetes</taxon>
        <taxon>Micrococcales</taxon>
        <taxon>Micrococcaceae</taxon>
        <taxon>Micrococcus</taxon>
    </lineage>
</organism>
<evidence type="ECO:0000313" key="3">
    <source>
        <dbReference type="Proteomes" id="UP000198881"/>
    </source>
</evidence>
<dbReference type="RefSeq" id="WP_245760663.1">
    <property type="nucleotide sequence ID" value="NZ_FPCG01000005.1"/>
</dbReference>
<dbReference type="STRING" id="574650.SAMN04487966_10513"/>
<dbReference type="Proteomes" id="UP000198881">
    <property type="component" value="Unassembled WGS sequence"/>
</dbReference>
<keyword evidence="1" id="KW-0812">Transmembrane</keyword>
<keyword evidence="3" id="KW-1185">Reference proteome</keyword>